<dbReference type="Pfam" id="PF12872">
    <property type="entry name" value="OST-HTH"/>
    <property type="match status" value="1"/>
</dbReference>
<dbReference type="Proteomes" id="UP001162811">
    <property type="component" value="Unassembled WGS sequence"/>
</dbReference>
<evidence type="ECO:0000313" key="3">
    <source>
        <dbReference type="Proteomes" id="UP001162811"/>
    </source>
</evidence>
<evidence type="ECO:0000259" key="1">
    <source>
        <dbReference type="PROSITE" id="PS51644"/>
    </source>
</evidence>
<keyword evidence="3" id="KW-1185">Reference proteome</keyword>
<reference evidence="2" key="1">
    <citation type="submission" date="2022-06" db="EMBL/GenBank/DDBJ databases">
        <authorList>
            <person name="Lu C.-H."/>
        </authorList>
    </citation>
    <scope>NUCLEOTIDE SEQUENCE</scope>
    <source>
        <strain evidence="2">21MJYT02-11</strain>
    </source>
</reference>
<proteinExistence type="predicted"/>
<dbReference type="EMBL" id="JAMXHT010000001">
    <property type="protein sequence ID" value="MCO5396581.1"/>
    <property type="molecule type" value="Genomic_DNA"/>
</dbReference>
<dbReference type="Gene3D" id="3.40.50.1010">
    <property type="entry name" value="5'-nuclease"/>
    <property type="match status" value="1"/>
</dbReference>
<dbReference type="PROSITE" id="PS51644">
    <property type="entry name" value="HTH_OST"/>
    <property type="match status" value="1"/>
</dbReference>
<organism evidence="2 3">
    <name type="scientific">Ralstonia soli</name>
    <dbReference type="NCBI Taxonomy" id="2953896"/>
    <lineage>
        <taxon>Bacteria</taxon>
        <taxon>Pseudomonadati</taxon>
        <taxon>Pseudomonadota</taxon>
        <taxon>Betaproteobacteria</taxon>
        <taxon>Burkholderiales</taxon>
        <taxon>Burkholderiaceae</taxon>
        <taxon>Ralstonia</taxon>
    </lineage>
</organism>
<reference evidence="2" key="2">
    <citation type="journal article" date="2023" name="Front. Microbiol.">
        <title>Ralstonia chuxiongensis sp. nov., Ralstonia mojiangensis sp. nov., and Ralstonia soli sp. nov., isolated from tobacco fields, are three novel species in the family Burkholderiaceae.</title>
        <authorList>
            <person name="Lu C.H."/>
            <person name="Zhang Y.Y."/>
            <person name="Jiang N."/>
            <person name="Chen W."/>
            <person name="Shao X."/>
            <person name="Zhao Z.M."/>
            <person name="Lu W.L."/>
            <person name="Hu X."/>
            <person name="Xi Y.X."/>
            <person name="Zou S.Y."/>
            <person name="Wei Q.J."/>
            <person name="Lin Z.L."/>
            <person name="Gong L."/>
            <person name="Gai X.T."/>
            <person name="Zhang L.Q."/>
            <person name="Li J.Y."/>
            <person name="Jin Y."/>
            <person name="Xia Z.Y."/>
        </authorList>
    </citation>
    <scope>NUCLEOTIDE SEQUENCE</scope>
    <source>
        <strain evidence="2">21MJYT02-11</strain>
    </source>
</reference>
<dbReference type="CDD" id="cd11297">
    <property type="entry name" value="PIN_LabA-like_N_1"/>
    <property type="match status" value="1"/>
</dbReference>
<protein>
    <submittedName>
        <fullName evidence="2">NYN domain-containing protein</fullName>
    </submittedName>
</protein>
<dbReference type="InterPro" id="IPR041966">
    <property type="entry name" value="LOTUS-like"/>
</dbReference>
<dbReference type="Gene3D" id="3.30.420.610">
    <property type="entry name" value="LOTUS domain-like"/>
    <property type="match status" value="1"/>
</dbReference>
<dbReference type="PANTHER" id="PTHR35811:SF1">
    <property type="entry name" value="HTH OST-TYPE DOMAIN-CONTAINING PROTEIN"/>
    <property type="match status" value="1"/>
</dbReference>
<gene>
    <name evidence="2" type="ORF">NG900_00025</name>
</gene>
<dbReference type="InterPro" id="IPR021139">
    <property type="entry name" value="NYN"/>
</dbReference>
<dbReference type="Pfam" id="PF01936">
    <property type="entry name" value="NYN"/>
    <property type="match status" value="1"/>
</dbReference>
<evidence type="ECO:0000313" key="2">
    <source>
        <dbReference type="EMBL" id="MCO5396581.1"/>
    </source>
</evidence>
<accession>A0ABT1ADU7</accession>
<dbReference type="InterPro" id="IPR025605">
    <property type="entry name" value="OST-HTH/LOTUS_dom"/>
</dbReference>
<name>A0ABT1ADU7_9RALS</name>
<dbReference type="PANTHER" id="PTHR35811">
    <property type="entry name" value="SLR1870 PROTEIN"/>
    <property type="match status" value="1"/>
</dbReference>
<sequence length="257" mass="28302">MAQQNEGHDVSNKETTRLAVLIDADNASAKVVKELLEEVAKHGTATVKRAYGDWTTSNLVGWKDQLHRYAIQPIQQFAYTKGKNSTDAAFIIDAMDLLYAGNVDGFCIVSSDSDFTRLATRLREAGKVVYGLGERKTPEPFIAACNRFIFFEVLKSETDGDVGSPLRVDGLPDLKSLLTHAIQETSRDGGWATLAAVGQFISKNNASFDARNYGYRRLSDLVREQSYLEHKEVPEANGVGQHLHVKLKGRAGRAGRA</sequence>
<comment type="caution">
    <text evidence="2">The sequence shown here is derived from an EMBL/GenBank/DDBJ whole genome shotgun (WGS) entry which is preliminary data.</text>
</comment>
<dbReference type="CDD" id="cd10146">
    <property type="entry name" value="LabA_like_C"/>
    <property type="match status" value="1"/>
</dbReference>
<feature type="domain" description="HTH OST-type" evidence="1">
    <location>
        <begin position="170"/>
        <end position="249"/>
    </location>
</feature>